<evidence type="ECO:0008006" key="3">
    <source>
        <dbReference type="Google" id="ProtNLM"/>
    </source>
</evidence>
<keyword evidence="2" id="KW-1185">Reference proteome</keyword>
<evidence type="ECO:0000313" key="2">
    <source>
        <dbReference type="Proteomes" id="UP000255697"/>
    </source>
</evidence>
<evidence type="ECO:0000313" key="1">
    <source>
        <dbReference type="EMBL" id="AXF40707.1"/>
    </source>
</evidence>
<reference evidence="2" key="1">
    <citation type="submission" date="2018-06" db="EMBL/GenBank/DDBJ databases">
        <title>Whole genome analysis of phage vB_ApiM_fHyAci03 infecting Acinetobacter pittii.</title>
        <authorList>
            <person name="Kiljunen S."/>
            <person name="Wicklund A."/>
            <person name="Skurnik M."/>
        </authorList>
    </citation>
    <scope>NUCLEOTIDE SEQUENCE [LARGE SCALE GENOMIC DNA]</scope>
</reference>
<gene>
    <name evidence="1" type="ORF">Ac3_138</name>
</gene>
<organism evidence="1 2">
    <name type="scientific">Acinetobacter phage vB_ApiM_fHyAci03</name>
    <dbReference type="NCBI Taxonomy" id="2269366"/>
    <lineage>
        <taxon>Viruses</taxon>
        <taxon>Duplodnaviria</taxon>
        <taxon>Heunggongvirae</taxon>
        <taxon>Uroviricota</taxon>
        <taxon>Caudoviricetes</taxon>
        <taxon>Pantevenvirales</taxon>
        <taxon>Straboviridae</taxon>
        <taxon>Twarogvirinae</taxon>
        <taxon>Lazarusvirus</taxon>
        <taxon>Lazarusvirus fhyacithree</taxon>
    </lineage>
</organism>
<sequence length="109" mass="12184">MKLLKLIVITGALVAPILTNASVEDRRTSKAASLVCSSNAECIDIVSMQLDGMYFMGLNERDRRASIGTLINRKSRSLDSLCEHAEDKVMCENYKNQLMLKYITGLLDR</sequence>
<dbReference type="Proteomes" id="UP000255697">
    <property type="component" value="Segment"/>
</dbReference>
<protein>
    <recommendedName>
        <fullName evidence="3">Valyl-tRNA synthetase modifier</fullName>
    </recommendedName>
</protein>
<proteinExistence type="predicted"/>
<dbReference type="EMBL" id="MH460829">
    <property type="protein sequence ID" value="AXF40707.1"/>
    <property type="molecule type" value="Genomic_DNA"/>
</dbReference>
<accession>A0A345AUX4</accession>
<name>A0A345AUX4_9CAUD</name>